<organism evidence="1 2">
    <name type="scientific">Izhakiella australiensis</name>
    <dbReference type="NCBI Taxonomy" id="1926881"/>
    <lineage>
        <taxon>Bacteria</taxon>
        <taxon>Pseudomonadati</taxon>
        <taxon>Pseudomonadota</taxon>
        <taxon>Gammaproteobacteria</taxon>
        <taxon>Enterobacterales</taxon>
        <taxon>Erwiniaceae</taxon>
        <taxon>Izhakiella</taxon>
    </lineage>
</organism>
<name>A0A1S8YIX6_9GAMM</name>
<reference evidence="1 2" key="1">
    <citation type="submission" date="2016-12" db="EMBL/GenBank/DDBJ databases">
        <title>Izhakiella australiana sp. nov. of genus Izhakiella isolated from Australian desert.</title>
        <authorList>
            <person name="Ji M."/>
        </authorList>
    </citation>
    <scope>NUCLEOTIDE SEQUENCE [LARGE SCALE GENOMIC DNA]</scope>
    <source>
        <strain evidence="1 2">D4N98</strain>
    </source>
</reference>
<dbReference type="Proteomes" id="UP000190667">
    <property type="component" value="Unassembled WGS sequence"/>
</dbReference>
<evidence type="ECO:0000313" key="2">
    <source>
        <dbReference type="Proteomes" id="UP000190667"/>
    </source>
</evidence>
<keyword evidence="2" id="KW-1185">Reference proteome</keyword>
<accession>A0A1S8YIX6</accession>
<protein>
    <submittedName>
        <fullName evidence="1">Uncharacterized protein</fullName>
    </submittedName>
</protein>
<proteinExistence type="predicted"/>
<gene>
    <name evidence="1" type="ORF">BTJ39_15405</name>
</gene>
<comment type="caution">
    <text evidence="1">The sequence shown here is derived from an EMBL/GenBank/DDBJ whole genome shotgun (WGS) entry which is preliminary data.</text>
</comment>
<evidence type="ECO:0000313" key="1">
    <source>
        <dbReference type="EMBL" id="OON39031.1"/>
    </source>
</evidence>
<dbReference type="STRING" id="1926881.BTJ39_15405"/>
<sequence>MTQNISEAIGQKIVILSAHAKKNRPESQVGETLHFGIKATKRGVIDRVSISLSKQIIVQVG</sequence>
<dbReference type="EMBL" id="MRUL01000011">
    <property type="protein sequence ID" value="OON39031.1"/>
    <property type="molecule type" value="Genomic_DNA"/>
</dbReference>
<dbReference type="AlphaFoldDB" id="A0A1S8YIX6"/>